<reference evidence="2" key="3">
    <citation type="submission" date="2020-12" db="UniProtKB">
        <authorList>
            <consortium name="EnsemblPlants"/>
        </authorList>
    </citation>
    <scope>IDENTIFICATION</scope>
</reference>
<dbReference type="SUPFAM" id="SSF53335">
    <property type="entry name" value="S-adenosyl-L-methionine-dependent methyltransferases"/>
    <property type="match status" value="1"/>
</dbReference>
<gene>
    <name evidence="1" type="ORF">PHYPA_012103</name>
</gene>
<dbReference type="FunCoup" id="A0A2K1K1I8">
    <property type="interactions" value="2234"/>
</dbReference>
<sequence length="293" mass="33000">MSRSPLSCQYFACECASGTPKGREQRISGISDLDWLHQEMLPLRNAAGGDDESPWLTSRKGINPRTRQQQLFDLRRFHGISHYKNGSSSAIDCPGELLVEQHHSYYGEPWAGGRDVFDFLATSVSLQPGHRVLEIGCGTLRAGLHFIRFLELSHFFCLERDSLSLAAALLYELPANGLLHKRPFLIHGDDLQNTAALLDGPPFDLIYSSAVFLHMADAAVWKTVSVMAMRLAAPHGRLYVSHNIKFCTRLSGRVCGARLREAGLEYVGQQTHDSLLFNHFEVWFEFKRRSKQL</sequence>
<protein>
    <recommendedName>
        <fullName evidence="4">Methyltransferase type 12 domain-containing protein</fullName>
    </recommendedName>
</protein>
<organism evidence="1">
    <name type="scientific">Physcomitrium patens</name>
    <name type="common">Spreading-leaved earth moss</name>
    <name type="synonym">Physcomitrella patens</name>
    <dbReference type="NCBI Taxonomy" id="3218"/>
    <lineage>
        <taxon>Eukaryota</taxon>
        <taxon>Viridiplantae</taxon>
        <taxon>Streptophyta</taxon>
        <taxon>Embryophyta</taxon>
        <taxon>Bryophyta</taxon>
        <taxon>Bryophytina</taxon>
        <taxon>Bryopsida</taxon>
        <taxon>Funariidae</taxon>
        <taxon>Funariales</taxon>
        <taxon>Funariaceae</taxon>
        <taxon>Physcomitrium</taxon>
    </lineage>
</organism>
<dbReference type="InParanoid" id="A0A2K1K1I8"/>
<dbReference type="Proteomes" id="UP000006727">
    <property type="component" value="Chromosome 9"/>
</dbReference>
<evidence type="ECO:0008006" key="4">
    <source>
        <dbReference type="Google" id="ProtNLM"/>
    </source>
</evidence>
<dbReference type="Gramene" id="Pp3c9_1110V3.2">
    <property type="protein sequence ID" value="Pp3c9_1110V3.2"/>
    <property type="gene ID" value="Pp3c9_1110"/>
</dbReference>
<name>A0A2K1K1I8_PHYPA</name>
<evidence type="ECO:0000313" key="1">
    <source>
        <dbReference type="EMBL" id="PNR47630.1"/>
    </source>
</evidence>
<dbReference type="Gramene" id="Pp3c9_1110V3.1">
    <property type="protein sequence ID" value="Pp3c9_1110V3.1"/>
    <property type="gene ID" value="Pp3c9_1110"/>
</dbReference>
<dbReference type="EnsemblPlants" id="Pp3c9_1110V3.1">
    <property type="protein sequence ID" value="Pp3c9_1110V3.1"/>
    <property type="gene ID" value="Pp3c9_1110"/>
</dbReference>
<evidence type="ECO:0000313" key="2">
    <source>
        <dbReference type="EnsemblPlants" id="Pp3c9_1110V3.1"/>
    </source>
</evidence>
<evidence type="ECO:0000313" key="3">
    <source>
        <dbReference type="Proteomes" id="UP000006727"/>
    </source>
</evidence>
<reference evidence="1 3" key="2">
    <citation type="journal article" date="2018" name="Plant J.">
        <title>The Physcomitrella patens chromosome-scale assembly reveals moss genome structure and evolution.</title>
        <authorList>
            <person name="Lang D."/>
            <person name="Ullrich K.K."/>
            <person name="Murat F."/>
            <person name="Fuchs J."/>
            <person name="Jenkins J."/>
            <person name="Haas F.B."/>
            <person name="Piednoel M."/>
            <person name="Gundlach H."/>
            <person name="Van Bel M."/>
            <person name="Meyberg R."/>
            <person name="Vives C."/>
            <person name="Morata J."/>
            <person name="Symeonidi A."/>
            <person name="Hiss M."/>
            <person name="Muchero W."/>
            <person name="Kamisugi Y."/>
            <person name="Saleh O."/>
            <person name="Blanc G."/>
            <person name="Decker E.L."/>
            <person name="van Gessel N."/>
            <person name="Grimwood J."/>
            <person name="Hayes R.D."/>
            <person name="Graham S.W."/>
            <person name="Gunter L.E."/>
            <person name="McDaniel S.F."/>
            <person name="Hoernstein S.N.W."/>
            <person name="Larsson A."/>
            <person name="Li F.W."/>
            <person name="Perroud P.F."/>
            <person name="Phillips J."/>
            <person name="Ranjan P."/>
            <person name="Rokshar D.S."/>
            <person name="Rothfels C.J."/>
            <person name="Schneider L."/>
            <person name="Shu S."/>
            <person name="Stevenson D.W."/>
            <person name="Thummler F."/>
            <person name="Tillich M."/>
            <person name="Villarreal Aguilar J.C."/>
            <person name="Widiez T."/>
            <person name="Wong G.K."/>
            <person name="Wymore A."/>
            <person name="Zhang Y."/>
            <person name="Zimmer A.D."/>
            <person name="Quatrano R.S."/>
            <person name="Mayer K.F.X."/>
            <person name="Goodstein D."/>
            <person name="Casacuberta J.M."/>
            <person name="Vandepoele K."/>
            <person name="Reski R."/>
            <person name="Cuming A.C."/>
            <person name="Tuskan G.A."/>
            <person name="Maumus F."/>
            <person name="Salse J."/>
            <person name="Schmutz J."/>
            <person name="Rensing S.A."/>
        </authorList>
    </citation>
    <scope>NUCLEOTIDE SEQUENCE [LARGE SCALE GENOMIC DNA]</scope>
    <source>
        <strain evidence="2 3">cv. Gransden 2004</strain>
    </source>
</reference>
<dbReference type="STRING" id="3218.A0A2K1K1I8"/>
<dbReference type="PaxDb" id="3218-PP1S90_97V6.1"/>
<dbReference type="EnsemblPlants" id="Pp3c9_1110V3.2">
    <property type="protein sequence ID" value="Pp3c9_1110V3.2"/>
    <property type="gene ID" value="Pp3c9_1110"/>
</dbReference>
<dbReference type="EMBL" id="ABEU02000009">
    <property type="protein sequence ID" value="PNR47630.1"/>
    <property type="molecule type" value="Genomic_DNA"/>
</dbReference>
<dbReference type="AlphaFoldDB" id="A0A2K1K1I8"/>
<accession>A0A2K1K1I8</accession>
<dbReference type="CDD" id="cd02440">
    <property type="entry name" value="AdoMet_MTases"/>
    <property type="match status" value="1"/>
</dbReference>
<dbReference type="PANTHER" id="PTHR37886:SF1">
    <property type="entry name" value="S-ADENOSYL-L-METHIONINE-DEPENDENT METHYLTRANSFERASES SUPERFAMILY PROTEIN"/>
    <property type="match status" value="1"/>
</dbReference>
<reference evidence="1 3" key="1">
    <citation type="journal article" date="2008" name="Science">
        <title>The Physcomitrella genome reveals evolutionary insights into the conquest of land by plants.</title>
        <authorList>
            <person name="Rensing S."/>
            <person name="Lang D."/>
            <person name="Zimmer A."/>
            <person name="Terry A."/>
            <person name="Salamov A."/>
            <person name="Shapiro H."/>
            <person name="Nishiyama T."/>
            <person name="Perroud P.-F."/>
            <person name="Lindquist E."/>
            <person name="Kamisugi Y."/>
            <person name="Tanahashi T."/>
            <person name="Sakakibara K."/>
            <person name="Fujita T."/>
            <person name="Oishi K."/>
            <person name="Shin-I T."/>
            <person name="Kuroki Y."/>
            <person name="Toyoda A."/>
            <person name="Suzuki Y."/>
            <person name="Hashimoto A."/>
            <person name="Yamaguchi K."/>
            <person name="Sugano A."/>
            <person name="Kohara Y."/>
            <person name="Fujiyama A."/>
            <person name="Anterola A."/>
            <person name="Aoki S."/>
            <person name="Ashton N."/>
            <person name="Barbazuk W.B."/>
            <person name="Barker E."/>
            <person name="Bennetzen J."/>
            <person name="Bezanilla M."/>
            <person name="Blankenship R."/>
            <person name="Cho S.H."/>
            <person name="Dutcher S."/>
            <person name="Estelle M."/>
            <person name="Fawcett J.A."/>
            <person name="Gundlach H."/>
            <person name="Hanada K."/>
            <person name="Heyl A."/>
            <person name="Hicks K.A."/>
            <person name="Hugh J."/>
            <person name="Lohr M."/>
            <person name="Mayer K."/>
            <person name="Melkozernov A."/>
            <person name="Murata T."/>
            <person name="Nelson D."/>
            <person name="Pils B."/>
            <person name="Prigge M."/>
            <person name="Reiss B."/>
            <person name="Renner T."/>
            <person name="Rombauts S."/>
            <person name="Rushton P."/>
            <person name="Sanderfoot A."/>
            <person name="Schween G."/>
            <person name="Shiu S.-H."/>
            <person name="Stueber K."/>
            <person name="Theodoulou F.L."/>
            <person name="Tu H."/>
            <person name="Van de Peer Y."/>
            <person name="Verrier P.J."/>
            <person name="Waters E."/>
            <person name="Wood A."/>
            <person name="Yang L."/>
            <person name="Cove D."/>
            <person name="Cuming A."/>
            <person name="Hasebe M."/>
            <person name="Lucas S."/>
            <person name="Mishler D.B."/>
            <person name="Reski R."/>
            <person name="Grigoriev I."/>
            <person name="Quatrano R.S."/>
            <person name="Boore J.L."/>
        </authorList>
    </citation>
    <scope>NUCLEOTIDE SEQUENCE [LARGE SCALE GENOMIC DNA]</scope>
    <source>
        <strain evidence="2 3">cv. Gransden 2004</strain>
    </source>
</reference>
<dbReference type="Gene3D" id="3.40.50.150">
    <property type="entry name" value="Vaccinia Virus protein VP39"/>
    <property type="match status" value="1"/>
</dbReference>
<dbReference type="PANTHER" id="PTHR37886">
    <property type="entry name" value="S-ADENOSYL-L-METHIONINE-DEPENDENT METHYLTRANSFERASES SUPERFAMILY PROTEIN"/>
    <property type="match status" value="1"/>
</dbReference>
<keyword evidence="3" id="KW-1185">Reference proteome</keyword>
<proteinExistence type="predicted"/>
<dbReference type="InterPro" id="IPR029063">
    <property type="entry name" value="SAM-dependent_MTases_sf"/>
</dbReference>